<feature type="binding site" evidence="9">
    <location>
        <position position="118"/>
    </location>
    <ligand>
        <name>ATP</name>
        <dbReference type="ChEBI" id="CHEBI:30616"/>
    </ligand>
</feature>
<dbReference type="InterPro" id="IPR014729">
    <property type="entry name" value="Rossmann-like_a/b/a_fold"/>
</dbReference>
<dbReference type="CDD" id="cd01999">
    <property type="entry name" value="ASS"/>
    <property type="match status" value="1"/>
</dbReference>
<dbReference type="Gene3D" id="3.40.50.620">
    <property type="entry name" value="HUPs"/>
    <property type="match status" value="1"/>
</dbReference>
<dbReference type="AlphaFoldDB" id="A0A537L4Z7"/>
<keyword evidence="6 9" id="KW-0028">Amino-acid biosynthesis</keyword>
<dbReference type="FunFam" id="3.90.1260.10:FF:000007">
    <property type="entry name" value="Argininosuccinate synthase"/>
    <property type="match status" value="1"/>
</dbReference>
<dbReference type="PROSITE" id="PS00564">
    <property type="entry name" value="ARGININOSUCCIN_SYN_1"/>
    <property type="match status" value="1"/>
</dbReference>
<evidence type="ECO:0000256" key="6">
    <source>
        <dbReference type="ARBA" id="ARBA00022605"/>
    </source>
</evidence>
<feature type="binding site" evidence="9">
    <location>
        <position position="128"/>
    </location>
    <ligand>
        <name>L-citrulline</name>
        <dbReference type="ChEBI" id="CHEBI:57743"/>
    </ligand>
</feature>
<dbReference type="NCBIfam" id="TIGR00032">
    <property type="entry name" value="argG"/>
    <property type="match status" value="1"/>
</dbReference>
<dbReference type="PROSITE" id="PS00565">
    <property type="entry name" value="ARGININOSUCCIN_SYN_2"/>
    <property type="match status" value="1"/>
</dbReference>
<comment type="similarity">
    <text evidence="9">Belongs to the argininosuccinate synthase family. Type 1 subfamily.</text>
</comment>
<keyword evidence="4 9" id="KW-0055">Arginine biosynthesis</keyword>
<dbReference type="InterPro" id="IPR024074">
    <property type="entry name" value="AS_cat/multimer_dom_body"/>
</dbReference>
<evidence type="ECO:0000259" key="11">
    <source>
        <dbReference type="Pfam" id="PF20979"/>
    </source>
</evidence>
<dbReference type="InterPro" id="IPR048268">
    <property type="entry name" value="Arginosuc_syn_C"/>
</dbReference>
<dbReference type="NCBIfam" id="NF001770">
    <property type="entry name" value="PRK00509.1"/>
    <property type="match status" value="1"/>
</dbReference>
<dbReference type="EMBL" id="VBAL01000065">
    <property type="protein sequence ID" value="TMJ03063.1"/>
    <property type="molecule type" value="Genomic_DNA"/>
</dbReference>
<keyword evidence="9" id="KW-0963">Cytoplasm</keyword>
<dbReference type="Gene3D" id="3.90.1260.10">
    <property type="entry name" value="Argininosuccinate synthetase, chain A, domain 2"/>
    <property type="match status" value="1"/>
</dbReference>
<keyword evidence="8 9" id="KW-0067">ATP-binding</keyword>
<feature type="binding site" evidence="9">
    <location>
        <position position="186"/>
    </location>
    <ligand>
        <name>L-citrulline</name>
        <dbReference type="ChEBI" id="CHEBI:57743"/>
    </ligand>
</feature>
<proteinExistence type="inferred from homology"/>
<dbReference type="InterPro" id="IPR048267">
    <property type="entry name" value="Arginosuc_syn_N"/>
</dbReference>
<dbReference type="Gene3D" id="1.20.5.470">
    <property type="entry name" value="Single helix bin"/>
    <property type="match status" value="1"/>
</dbReference>
<comment type="subcellular location">
    <subcellularLocation>
        <location evidence="9">Cytoplasm</location>
    </subcellularLocation>
</comment>
<dbReference type="GO" id="GO:0006526">
    <property type="term" value="P:L-arginine biosynthetic process"/>
    <property type="evidence" value="ECO:0007669"/>
    <property type="project" value="UniProtKB-UniRule"/>
</dbReference>
<dbReference type="GO" id="GO:0005524">
    <property type="term" value="F:ATP binding"/>
    <property type="evidence" value="ECO:0007669"/>
    <property type="project" value="UniProtKB-UniRule"/>
</dbReference>
<dbReference type="FunFam" id="3.40.50.620:FF:000019">
    <property type="entry name" value="Argininosuccinate synthase"/>
    <property type="match status" value="1"/>
</dbReference>
<protein>
    <recommendedName>
        <fullName evidence="3 9">Argininosuccinate synthase</fullName>
        <ecNumber evidence="3 9">6.3.4.5</ecNumber>
    </recommendedName>
    <alternativeName>
        <fullName evidence="9">Citrulline--aspartate ligase</fullName>
    </alternativeName>
</protein>
<comment type="catalytic activity">
    <reaction evidence="9">
        <text>L-citrulline + L-aspartate + ATP = 2-(N(omega)-L-arginino)succinate + AMP + diphosphate + H(+)</text>
        <dbReference type="Rhea" id="RHEA:10932"/>
        <dbReference type="ChEBI" id="CHEBI:15378"/>
        <dbReference type="ChEBI" id="CHEBI:29991"/>
        <dbReference type="ChEBI" id="CHEBI:30616"/>
        <dbReference type="ChEBI" id="CHEBI:33019"/>
        <dbReference type="ChEBI" id="CHEBI:57472"/>
        <dbReference type="ChEBI" id="CHEBI:57743"/>
        <dbReference type="ChEBI" id="CHEBI:456215"/>
        <dbReference type="EC" id="6.3.4.5"/>
    </reaction>
</comment>
<feature type="binding site" evidence="9">
    <location>
        <position position="177"/>
    </location>
    <ligand>
        <name>L-citrulline</name>
        <dbReference type="ChEBI" id="CHEBI:57743"/>
    </ligand>
</feature>
<comment type="caution">
    <text evidence="9">Lacks conserved residue(s) required for the propagation of feature annotation.</text>
</comment>
<organism evidence="12 13">
    <name type="scientific">Candidatus Segetimicrobium genomatis</name>
    <dbReference type="NCBI Taxonomy" id="2569760"/>
    <lineage>
        <taxon>Bacteria</taxon>
        <taxon>Bacillati</taxon>
        <taxon>Candidatus Sysuimicrobiota</taxon>
        <taxon>Candidatus Sysuimicrobiia</taxon>
        <taxon>Candidatus Sysuimicrobiales</taxon>
        <taxon>Candidatus Segetimicrobiaceae</taxon>
        <taxon>Candidatus Segetimicrobium</taxon>
    </lineage>
</organism>
<dbReference type="UniPathway" id="UPA00068">
    <property type="reaction ID" value="UER00113"/>
</dbReference>
<dbReference type="GO" id="GO:0005737">
    <property type="term" value="C:cytoplasm"/>
    <property type="evidence" value="ECO:0007669"/>
    <property type="project" value="UniProtKB-SubCell"/>
</dbReference>
<dbReference type="SUPFAM" id="SSF69864">
    <property type="entry name" value="Argininosuccinate synthetase, C-terminal domain"/>
    <property type="match status" value="1"/>
</dbReference>
<feature type="binding site" evidence="9">
    <location>
        <position position="274"/>
    </location>
    <ligand>
        <name>L-citrulline</name>
        <dbReference type="ChEBI" id="CHEBI:57743"/>
    </ligand>
</feature>
<keyword evidence="7 9" id="KW-0547">Nucleotide-binding</keyword>
<name>A0A537L4Z7_9BACT</name>
<evidence type="ECO:0000256" key="4">
    <source>
        <dbReference type="ARBA" id="ARBA00022571"/>
    </source>
</evidence>
<dbReference type="HAMAP" id="MF_00005">
    <property type="entry name" value="Arg_succ_synth_type1"/>
    <property type="match status" value="1"/>
</dbReference>
<dbReference type="Pfam" id="PF00764">
    <property type="entry name" value="Arginosuc_synth"/>
    <property type="match status" value="1"/>
</dbReference>
<evidence type="ECO:0000256" key="9">
    <source>
        <dbReference type="HAMAP-Rule" id="MF_00005"/>
    </source>
</evidence>
<feature type="domain" description="Arginosuccinate synthase C-terminal" evidence="11">
    <location>
        <begin position="176"/>
        <end position="393"/>
    </location>
</feature>
<evidence type="ECO:0000259" key="10">
    <source>
        <dbReference type="Pfam" id="PF00764"/>
    </source>
</evidence>
<dbReference type="GO" id="GO:0000053">
    <property type="term" value="P:argininosuccinate metabolic process"/>
    <property type="evidence" value="ECO:0007669"/>
    <property type="project" value="TreeGrafter"/>
</dbReference>
<accession>A0A537L4Z7</accession>
<evidence type="ECO:0000256" key="5">
    <source>
        <dbReference type="ARBA" id="ARBA00022598"/>
    </source>
</evidence>
<comment type="subunit">
    <text evidence="2 9">Homotetramer.</text>
</comment>
<dbReference type="Proteomes" id="UP000319353">
    <property type="component" value="Unassembled WGS sequence"/>
</dbReference>
<dbReference type="EC" id="6.3.4.5" evidence="3 9"/>
<evidence type="ECO:0000256" key="3">
    <source>
        <dbReference type="ARBA" id="ARBA00012286"/>
    </source>
</evidence>
<feature type="binding site" evidence="9">
    <location>
        <position position="120"/>
    </location>
    <ligand>
        <name>L-aspartate</name>
        <dbReference type="ChEBI" id="CHEBI:29991"/>
    </ligand>
</feature>
<feature type="binding site" evidence="9">
    <location>
        <position position="88"/>
    </location>
    <ligand>
        <name>L-citrulline</name>
        <dbReference type="ChEBI" id="CHEBI:57743"/>
    </ligand>
</feature>
<feature type="binding site" evidence="9">
    <location>
        <position position="262"/>
    </location>
    <ligand>
        <name>L-citrulline</name>
        <dbReference type="ChEBI" id="CHEBI:57743"/>
    </ligand>
</feature>
<dbReference type="InterPro" id="IPR018223">
    <property type="entry name" value="Arginosuc_synth_CS"/>
</dbReference>
<feature type="binding site" evidence="9">
    <location>
        <begin position="10"/>
        <end position="18"/>
    </location>
    <ligand>
        <name>ATP</name>
        <dbReference type="ChEBI" id="CHEBI:30616"/>
    </ligand>
</feature>
<comment type="caution">
    <text evidence="12">The sequence shown here is derived from an EMBL/GenBank/DDBJ whole genome shotgun (WGS) entry which is preliminary data.</text>
</comment>
<evidence type="ECO:0000313" key="13">
    <source>
        <dbReference type="Proteomes" id="UP000319353"/>
    </source>
</evidence>
<feature type="domain" description="Arginosuccinate synthase-like N-terminal" evidence="10">
    <location>
        <begin position="6"/>
        <end position="167"/>
    </location>
</feature>
<comment type="pathway">
    <text evidence="1 9">Amino-acid biosynthesis; L-arginine biosynthesis; L-arginine from L-ornithine and carbamoyl phosphate: step 2/3.</text>
</comment>
<dbReference type="GO" id="GO:0004055">
    <property type="term" value="F:argininosuccinate synthase activity"/>
    <property type="evidence" value="ECO:0007669"/>
    <property type="project" value="UniProtKB-UniRule"/>
</dbReference>
<gene>
    <name evidence="9" type="primary">argG</name>
    <name evidence="12" type="ORF">E6H01_05890</name>
</gene>
<reference evidence="12 13" key="1">
    <citation type="journal article" date="2019" name="Nat. Microbiol.">
        <title>Mediterranean grassland soil C-N compound turnover is dependent on rainfall and depth, and is mediated by genomically divergent microorganisms.</title>
        <authorList>
            <person name="Diamond S."/>
            <person name="Andeer P.F."/>
            <person name="Li Z."/>
            <person name="Crits-Christoph A."/>
            <person name="Burstein D."/>
            <person name="Anantharaman K."/>
            <person name="Lane K.R."/>
            <person name="Thomas B.C."/>
            <person name="Pan C."/>
            <person name="Northen T.R."/>
            <person name="Banfield J.F."/>
        </authorList>
    </citation>
    <scope>NUCLEOTIDE SEQUENCE [LARGE SCALE GENOMIC DNA]</scope>
    <source>
        <strain evidence="12">NP_4</strain>
    </source>
</reference>
<feature type="binding site" evidence="9">
    <location>
        <position position="124"/>
    </location>
    <ligand>
        <name>L-citrulline</name>
        <dbReference type="ChEBI" id="CHEBI:57743"/>
    </ligand>
</feature>
<feature type="binding site" evidence="9">
    <location>
        <position position="37"/>
    </location>
    <ligand>
        <name>ATP</name>
        <dbReference type="ChEBI" id="CHEBI:30616"/>
    </ligand>
</feature>
<dbReference type="InterPro" id="IPR001518">
    <property type="entry name" value="Arginosuc_synth"/>
</dbReference>
<evidence type="ECO:0000256" key="2">
    <source>
        <dbReference type="ARBA" id="ARBA00011881"/>
    </source>
</evidence>
<keyword evidence="5 9" id="KW-0436">Ligase</keyword>
<evidence type="ECO:0000256" key="8">
    <source>
        <dbReference type="ARBA" id="ARBA00022840"/>
    </source>
</evidence>
<evidence type="ECO:0000256" key="1">
    <source>
        <dbReference type="ARBA" id="ARBA00004967"/>
    </source>
</evidence>
<sequence>MPSPKKVVLAYSGGLDTSVIIPWLKETYGCVVIAVIADVGQPEDFDAVRHKALASGADAATVVDVKTEFATDYIFAALRADAVYEGQYLLGTALARPLIAKAQVEIALAEGADALAHGCTGKGNDQVRFELAYQALAPRLRPIAPWREWSLRSRDDEIEYAAAHGIPVPVTREKPYSVDQNLWHRSAEAGVLEDPWREPPEDVYALTRSPGEAPDQPAYAEVAFERGVPTGLNGAKADPVPLIQTLNRLGGLHGVGRVDMVENRLVGIKVRGVYETPGGTILATAHRDLESITVDRDTQHYLTVIAPRYAEIIYNGQWFSPLRQAFDGFVDAAQRTVTGTVRMKLFKGTCTVVGRASPHALYRQDLATFGEDAVYDQKDADGFIHLWGLPTRVFAQVNPQQIRRGLRHPVR</sequence>
<dbReference type="PANTHER" id="PTHR11587">
    <property type="entry name" value="ARGININOSUCCINATE SYNTHASE"/>
    <property type="match status" value="1"/>
</dbReference>
<dbReference type="InterPro" id="IPR023434">
    <property type="entry name" value="Arginosuc_synth_type_1_subfam"/>
</dbReference>
<dbReference type="SUPFAM" id="SSF52402">
    <property type="entry name" value="Adenine nucleotide alpha hydrolases-like"/>
    <property type="match status" value="1"/>
</dbReference>
<dbReference type="GO" id="GO:0000050">
    <property type="term" value="P:urea cycle"/>
    <property type="evidence" value="ECO:0007669"/>
    <property type="project" value="TreeGrafter"/>
</dbReference>
<feature type="binding site" evidence="9">
    <location>
        <position position="124"/>
    </location>
    <ligand>
        <name>L-aspartate</name>
        <dbReference type="ChEBI" id="CHEBI:29991"/>
    </ligand>
</feature>
<dbReference type="PANTHER" id="PTHR11587:SF2">
    <property type="entry name" value="ARGININOSUCCINATE SYNTHASE"/>
    <property type="match status" value="1"/>
</dbReference>
<dbReference type="Pfam" id="PF20979">
    <property type="entry name" value="Arginosuc_syn_C"/>
    <property type="match status" value="1"/>
</dbReference>
<evidence type="ECO:0000313" key="12">
    <source>
        <dbReference type="EMBL" id="TMJ03063.1"/>
    </source>
</evidence>
<feature type="binding site" evidence="9">
    <location>
        <position position="125"/>
    </location>
    <ligand>
        <name>L-aspartate</name>
        <dbReference type="ChEBI" id="CHEBI:29991"/>
    </ligand>
</feature>
<evidence type="ECO:0000256" key="7">
    <source>
        <dbReference type="ARBA" id="ARBA00022741"/>
    </source>
</evidence>